<dbReference type="Gene3D" id="1.20.120.1220">
    <property type="match status" value="1"/>
</dbReference>
<feature type="transmembrane region" description="Helical" evidence="3">
    <location>
        <begin position="83"/>
        <end position="100"/>
    </location>
</feature>
<keyword evidence="3" id="KW-0472">Membrane</keyword>
<dbReference type="Pfam" id="PF01478">
    <property type="entry name" value="Peptidase_A24"/>
    <property type="match status" value="1"/>
</dbReference>
<dbReference type="AlphaFoldDB" id="D8JQK2"/>
<dbReference type="RefSeq" id="WP_013216115.1">
    <property type="nucleotide sequence ID" value="NC_014313.1"/>
</dbReference>
<evidence type="ECO:0000313" key="6">
    <source>
        <dbReference type="Proteomes" id="UP000002033"/>
    </source>
</evidence>
<dbReference type="GO" id="GO:0004190">
    <property type="term" value="F:aspartic-type endopeptidase activity"/>
    <property type="evidence" value="ECO:0007669"/>
    <property type="project" value="InterPro"/>
</dbReference>
<feature type="transmembrane region" description="Helical" evidence="3">
    <location>
        <begin position="52"/>
        <end position="71"/>
    </location>
</feature>
<feature type="transmembrane region" description="Helical" evidence="3">
    <location>
        <begin position="12"/>
        <end position="45"/>
    </location>
</feature>
<name>D8JQK2_HYPDA</name>
<dbReference type="InterPro" id="IPR014032">
    <property type="entry name" value="Peptidase_A24A_bac"/>
</dbReference>
<evidence type="ECO:0000256" key="1">
    <source>
        <dbReference type="ARBA" id="ARBA00005801"/>
    </source>
</evidence>
<dbReference type="KEGG" id="hdn:Hden_2157"/>
<dbReference type="OrthoDB" id="8223801at2"/>
<keyword evidence="3" id="KW-1133">Transmembrane helix</keyword>
<evidence type="ECO:0000313" key="5">
    <source>
        <dbReference type="EMBL" id="ADJ23956.1"/>
    </source>
</evidence>
<dbReference type="eggNOG" id="COG1989">
    <property type="taxonomic scope" value="Bacteria"/>
</dbReference>
<dbReference type="EMBL" id="CP002083">
    <property type="protein sequence ID" value="ADJ23956.1"/>
    <property type="molecule type" value="Genomic_DNA"/>
</dbReference>
<dbReference type="GO" id="GO:0005886">
    <property type="term" value="C:plasma membrane"/>
    <property type="evidence" value="ECO:0007669"/>
    <property type="project" value="TreeGrafter"/>
</dbReference>
<evidence type="ECO:0000256" key="2">
    <source>
        <dbReference type="RuleBase" id="RU003793"/>
    </source>
</evidence>
<dbReference type="PROSITE" id="PS51257">
    <property type="entry name" value="PROKAR_LIPOPROTEIN"/>
    <property type="match status" value="1"/>
</dbReference>
<dbReference type="PRINTS" id="PR00864">
    <property type="entry name" value="PREPILNPTASE"/>
</dbReference>
<organism evidence="5 6">
    <name type="scientific">Hyphomicrobium denitrificans (strain ATCC 51888 / DSM 1869 / NCIMB 11706 / TK 0415)</name>
    <dbReference type="NCBI Taxonomy" id="582899"/>
    <lineage>
        <taxon>Bacteria</taxon>
        <taxon>Pseudomonadati</taxon>
        <taxon>Pseudomonadota</taxon>
        <taxon>Alphaproteobacteria</taxon>
        <taxon>Hyphomicrobiales</taxon>
        <taxon>Hyphomicrobiaceae</taxon>
        <taxon>Hyphomicrobium</taxon>
    </lineage>
</organism>
<comment type="similarity">
    <text evidence="1 2">Belongs to the peptidase A24 family.</text>
</comment>
<sequence precursor="true">MTRDALTSVPVIAGAIAIAAVSFSLLSFPLAAASCLLGWMMLLIAQSDAERYIIPDALSLPSIPLGLLVAISFDETNHNPPLVIEHLGAALVSAALLFGVRAAYYHWRGREGLGLGDVKLGAVAGAWTGFQGMTNSLLIGCLLAIGYVGVVSLWHRRIPGRATALPFGVFFAPAIWLVWLWNAL</sequence>
<proteinExistence type="inferred from homology"/>
<reference evidence="6" key="1">
    <citation type="journal article" date="2011" name="J. Bacteriol.">
        <title>Genome sequences of eight morphologically diverse alphaproteobacteria.</title>
        <authorList>
            <consortium name="US DOE Joint Genome Institute"/>
            <person name="Brown P.J."/>
            <person name="Kysela D.T."/>
            <person name="Buechlein A."/>
            <person name="Hemmerich C."/>
            <person name="Brun Y.V."/>
        </authorList>
    </citation>
    <scope>NUCLEOTIDE SEQUENCE [LARGE SCALE GENOMIC DNA]</scope>
    <source>
        <strain evidence="6">ATCC 51888 / DSM 1869 / NCIB 11706 / TK 0415</strain>
    </source>
</reference>
<accession>D8JQK2</accession>
<protein>
    <submittedName>
        <fullName evidence="5">Peptidase A24A prepilin type IV</fullName>
    </submittedName>
</protein>
<keyword evidence="3" id="KW-0812">Transmembrane</keyword>
<dbReference type="Proteomes" id="UP000002033">
    <property type="component" value="Chromosome"/>
</dbReference>
<feature type="transmembrane region" description="Helical" evidence="3">
    <location>
        <begin position="162"/>
        <end position="181"/>
    </location>
</feature>
<gene>
    <name evidence="5" type="ordered locus">Hden_2157</name>
</gene>
<dbReference type="PANTHER" id="PTHR30487">
    <property type="entry name" value="TYPE 4 PREPILIN-LIKE PROTEINS LEADER PEPTIDE-PROCESSING ENZYME"/>
    <property type="match status" value="1"/>
</dbReference>
<dbReference type="HOGENOM" id="CLU_057101_5_2_5"/>
<evidence type="ECO:0000259" key="4">
    <source>
        <dbReference type="Pfam" id="PF01478"/>
    </source>
</evidence>
<dbReference type="InterPro" id="IPR000045">
    <property type="entry name" value="Prepilin_IV_endopep_pep"/>
</dbReference>
<dbReference type="PANTHER" id="PTHR30487:SF0">
    <property type="entry name" value="PREPILIN LEADER PEPTIDASE_N-METHYLTRANSFERASE-RELATED"/>
    <property type="match status" value="1"/>
</dbReference>
<dbReference type="GO" id="GO:0006465">
    <property type="term" value="P:signal peptide processing"/>
    <property type="evidence" value="ECO:0007669"/>
    <property type="project" value="TreeGrafter"/>
</dbReference>
<evidence type="ECO:0000256" key="3">
    <source>
        <dbReference type="SAM" id="Phobius"/>
    </source>
</evidence>
<feature type="transmembrane region" description="Helical" evidence="3">
    <location>
        <begin position="136"/>
        <end position="155"/>
    </location>
</feature>
<feature type="domain" description="Prepilin type IV endopeptidase peptidase" evidence="4">
    <location>
        <begin position="35"/>
        <end position="147"/>
    </location>
</feature>
<dbReference type="InterPro" id="IPR050882">
    <property type="entry name" value="Prepilin_peptidase/N-MTase"/>
</dbReference>
<dbReference type="STRING" id="582899.Hden_2157"/>
<keyword evidence="6" id="KW-1185">Reference proteome</keyword>